<evidence type="ECO:0000256" key="2">
    <source>
        <dbReference type="ARBA" id="ARBA00022723"/>
    </source>
</evidence>
<evidence type="ECO:0000259" key="7">
    <source>
        <dbReference type="Pfam" id="PF24827"/>
    </source>
</evidence>
<evidence type="ECO:0000256" key="1">
    <source>
        <dbReference type="ARBA" id="ARBA00022503"/>
    </source>
</evidence>
<feature type="domain" description="AstE/AspA barrel-sandwich hybrid" evidence="6">
    <location>
        <begin position="270"/>
        <end position="344"/>
    </location>
</feature>
<keyword evidence="9" id="KW-1185">Reference proteome</keyword>
<dbReference type="RefSeq" id="WP_106760795.1">
    <property type="nucleotide sequence ID" value="NZ_PXNP01000008.1"/>
</dbReference>
<evidence type="ECO:0000259" key="6">
    <source>
        <dbReference type="Pfam" id="PF04952"/>
    </source>
</evidence>
<feature type="domain" description="Succinylglutamate desuccinylase/Aspartoacylase catalytic" evidence="7">
    <location>
        <begin position="62"/>
        <end position="253"/>
    </location>
</feature>
<comment type="catalytic activity">
    <reaction evidence="5">
        <text>N-succinyl-L-glutamate + H2O = L-glutamate + succinate</text>
        <dbReference type="Rhea" id="RHEA:15169"/>
        <dbReference type="ChEBI" id="CHEBI:15377"/>
        <dbReference type="ChEBI" id="CHEBI:29985"/>
        <dbReference type="ChEBI" id="CHEBI:30031"/>
        <dbReference type="ChEBI" id="CHEBI:58763"/>
        <dbReference type="EC" id="3.5.1.96"/>
    </reaction>
</comment>
<feature type="binding site" evidence="5">
    <location>
        <position position="166"/>
    </location>
    <ligand>
        <name>Zn(2+)</name>
        <dbReference type="ChEBI" id="CHEBI:29105"/>
    </ligand>
</feature>
<feature type="binding site" evidence="5">
    <location>
        <position position="70"/>
    </location>
    <ligand>
        <name>Zn(2+)</name>
        <dbReference type="ChEBI" id="CHEBI:29105"/>
    </ligand>
</feature>
<dbReference type="PIRSF" id="PIRSF017020">
    <property type="entry name" value="AstE"/>
    <property type="match status" value="1"/>
</dbReference>
<dbReference type="CDD" id="cd03855">
    <property type="entry name" value="M14_ASTE"/>
    <property type="match status" value="1"/>
</dbReference>
<dbReference type="GO" id="GO:0008270">
    <property type="term" value="F:zinc ion binding"/>
    <property type="evidence" value="ECO:0007669"/>
    <property type="project" value="UniProtKB-UniRule"/>
</dbReference>
<comment type="caution">
    <text evidence="8">The sequence shown here is derived from an EMBL/GenBank/DDBJ whole genome shotgun (WGS) entry which is preliminary data.</text>
</comment>
<dbReference type="InterPro" id="IPR016681">
    <property type="entry name" value="SuccinylGlu_desuccinylase"/>
</dbReference>
<feature type="active site" evidence="5">
    <location>
        <position position="230"/>
    </location>
</feature>
<organism evidence="8 9">
    <name type="scientific">Marinobacter fuscus</name>
    <dbReference type="NCBI Taxonomy" id="2109942"/>
    <lineage>
        <taxon>Bacteria</taxon>
        <taxon>Pseudomonadati</taxon>
        <taxon>Pseudomonadota</taxon>
        <taxon>Gammaproteobacteria</taxon>
        <taxon>Pseudomonadales</taxon>
        <taxon>Marinobacteraceae</taxon>
        <taxon>Marinobacter</taxon>
    </lineage>
</organism>
<accession>A0A2T1KVK9</accession>
<dbReference type="SUPFAM" id="SSF53187">
    <property type="entry name" value="Zn-dependent exopeptidases"/>
    <property type="match status" value="1"/>
</dbReference>
<dbReference type="GO" id="GO:0009017">
    <property type="term" value="F:succinylglutamate desuccinylase activity"/>
    <property type="evidence" value="ECO:0007669"/>
    <property type="project" value="UniProtKB-EC"/>
</dbReference>
<dbReference type="Gene3D" id="3.40.630.10">
    <property type="entry name" value="Zn peptidases"/>
    <property type="match status" value="1"/>
</dbReference>
<comment type="pathway">
    <text evidence="5">Amino-acid degradation; L-arginine degradation via AST pathway; L-glutamate and succinate from L-arginine: step 5/5.</text>
</comment>
<dbReference type="Pfam" id="PF24827">
    <property type="entry name" value="AstE_AspA_cat"/>
    <property type="match status" value="1"/>
</dbReference>
<sequence length="350" mass="38423">MKATNLLFDTHPDWLTHTLANASSNLPEVSTCLPDGTRVSRRANGVLWLQPPAGRENPNREALIVSAGVHGNETAPIEVLNGLMSELFEGRWALACPLLLILGNPPAMVAGERFLDVNMNRLFNGAHGKSEYAGLPEAARAAFLEGLCREFALAGQGLALSHYDLHTAIRPSKREKFALYPFVAGRSVPAGQCAFLLEAEVQTLLLQHRASTVFSSFTASELQAESFTVELGKVQPFGKNDLARFQGVERALRRRFLGESTPPVRAPFDELTVFEVVHEVINSGPEFEFHVPDDVANFTEYAPGSIIWTDRNGRYQVGSVPEAVVFPNRAVPVGQRVGLMIRKKTVIRPE</sequence>
<evidence type="ECO:0000256" key="4">
    <source>
        <dbReference type="ARBA" id="ARBA00022833"/>
    </source>
</evidence>
<evidence type="ECO:0000313" key="9">
    <source>
        <dbReference type="Proteomes" id="UP000239866"/>
    </source>
</evidence>
<comment type="function">
    <text evidence="5">Transforms N(2)-succinylglutamate into succinate and glutamate.</text>
</comment>
<keyword evidence="2 5" id="KW-0479">Metal-binding</keyword>
<dbReference type="Proteomes" id="UP000239866">
    <property type="component" value="Unassembled WGS sequence"/>
</dbReference>
<protein>
    <recommendedName>
        <fullName evidence="5">Succinylglutamate desuccinylase</fullName>
        <ecNumber evidence="5">3.5.1.96</ecNumber>
    </recommendedName>
</protein>
<keyword evidence="3 5" id="KW-0378">Hydrolase</keyword>
<dbReference type="GO" id="GO:0019544">
    <property type="term" value="P:L-arginine catabolic process to L-glutamate"/>
    <property type="evidence" value="ECO:0007669"/>
    <property type="project" value="UniProtKB-UniRule"/>
</dbReference>
<dbReference type="PANTHER" id="PTHR15162">
    <property type="entry name" value="ASPARTOACYLASE"/>
    <property type="match status" value="1"/>
</dbReference>
<evidence type="ECO:0000256" key="3">
    <source>
        <dbReference type="ARBA" id="ARBA00022801"/>
    </source>
</evidence>
<keyword evidence="1 5" id="KW-0056">Arginine metabolism</keyword>
<dbReference type="UniPathway" id="UPA00185">
    <property type="reaction ID" value="UER00283"/>
</dbReference>
<dbReference type="Pfam" id="PF04952">
    <property type="entry name" value="AstE_AspA_hybrid"/>
    <property type="match status" value="1"/>
</dbReference>
<dbReference type="OrthoDB" id="5290473at2"/>
<name>A0A2T1KVK9_9GAMM</name>
<dbReference type="HAMAP" id="MF_00767">
    <property type="entry name" value="Arg_catab_AstE"/>
    <property type="match status" value="1"/>
</dbReference>
<reference evidence="8 9" key="1">
    <citation type="submission" date="2018-03" db="EMBL/GenBank/DDBJ databases">
        <title>Marinobacter brunus sp. nov., a marine bacterium of Gamma-proteobacteria isolated from the surface seawater of the South China Sea.</title>
        <authorList>
            <person name="Cheng H."/>
            <person name="Wu Y.-H."/>
            <person name="Xamxidin M."/>
            <person name="Xu X.-W."/>
        </authorList>
    </citation>
    <scope>NUCLEOTIDE SEQUENCE [LARGE SCALE GENOMIC DNA]</scope>
    <source>
        <strain evidence="8 9">NH169-3</strain>
    </source>
</reference>
<comment type="similarity">
    <text evidence="5">Belongs to the AspA/AstE family. Succinylglutamate desuccinylase subfamily.</text>
</comment>
<dbReference type="GO" id="GO:0019545">
    <property type="term" value="P:L-arginine catabolic process to succinate"/>
    <property type="evidence" value="ECO:0007669"/>
    <property type="project" value="UniProtKB-UniRule"/>
</dbReference>
<dbReference type="InterPro" id="IPR055438">
    <property type="entry name" value="AstE_AspA_cat"/>
</dbReference>
<feature type="binding site" evidence="5">
    <location>
        <position position="73"/>
    </location>
    <ligand>
        <name>Zn(2+)</name>
        <dbReference type="ChEBI" id="CHEBI:29105"/>
    </ligand>
</feature>
<dbReference type="GO" id="GO:0016788">
    <property type="term" value="F:hydrolase activity, acting on ester bonds"/>
    <property type="evidence" value="ECO:0007669"/>
    <property type="project" value="UniProtKB-UniRule"/>
</dbReference>
<dbReference type="PANTHER" id="PTHR15162:SF7">
    <property type="entry name" value="SUCCINYLGLUTAMATE DESUCCINYLASE"/>
    <property type="match status" value="1"/>
</dbReference>
<dbReference type="AlphaFoldDB" id="A0A2T1KVK9"/>
<dbReference type="NCBIfam" id="NF003706">
    <property type="entry name" value="PRK05324.1"/>
    <property type="match status" value="1"/>
</dbReference>
<dbReference type="EC" id="3.5.1.96" evidence="5"/>
<evidence type="ECO:0000256" key="5">
    <source>
        <dbReference type="HAMAP-Rule" id="MF_00767"/>
    </source>
</evidence>
<dbReference type="EMBL" id="PXNP01000008">
    <property type="protein sequence ID" value="PSF14124.1"/>
    <property type="molecule type" value="Genomic_DNA"/>
</dbReference>
<dbReference type="InterPro" id="IPR050178">
    <property type="entry name" value="AspA/AstE_fam"/>
</dbReference>
<evidence type="ECO:0000313" key="8">
    <source>
        <dbReference type="EMBL" id="PSF14124.1"/>
    </source>
</evidence>
<proteinExistence type="inferred from homology"/>
<comment type="cofactor">
    <cofactor evidence="5">
        <name>Zn(2+)</name>
        <dbReference type="ChEBI" id="CHEBI:29105"/>
    </cofactor>
    <text evidence="5">Binds 1 zinc ion per subunit.</text>
</comment>
<dbReference type="InterPro" id="IPR007036">
    <property type="entry name" value="Aste_AspA_hybrid_dom"/>
</dbReference>
<keyword evidence="4 5" id="KW-0862">Zinc</keyword>
<gene>
    <name evidence="5" type="primary">astE</name>
    <name evidence="8" type="ORF">C7H09_00965</name>
</gene>